<keyword evidence="2" id="KW-0813">Transport</keyword>
<dbReference type="PIRSF" id="PIRSF002741">
    <property type="entry name" value="MppA"/>
    <property type="match status" value="1"/>
</dbReference>
<protein>
    <submittedName>
        <fullName evidence="5">Peptide/nickel transport system substrate-binding protein</fullName>
    </submittedName>
</protein>
<dbReference type="CDD" id="cd00995">
    <property type="entry name" value="PBP2_NikA_DppA_OppA_like"/>
    <property type="match status" value="1"/>
</dbReference>
<dbReference type="SUPFAM" id="SSF53850">
    <property type="entry name" value="Periplasmic binding protein-like II"/>
    <property type="match status" value="1"/>
</dbReference>
<dbReference type="InterPro" id="IPR039424">
    <property type="entry name" value="SBP_5"/>
</dbReference>
<reference evidence="5" key="1">
    <citation type="submission" date="2019-07" db="EMBL/GenBank/DDBJ databases">
        <title>Genomic Encyclopedia of Type Strains, Phase IV (KMG-IV): sequencing the most valuable type-strain genomes for metagenomic binning, comparative biology and taxonomic classification.</title>
        <authorList>
            <person name="Goeker M."/>
        </authorList>
    </citation>
    <scope>NUCLEOTIDE SEQUENCE</scope>
    <source>
        <strain evidence="5">DSM 44596</strain>
    </source>
</reference>
<dbReference type="PANTHER" id="PTHR30290:SF9">
    <property type="entry name" value="OLIGOPEPTIDE-BINDING PROTEIN APPA"/>
    <property type="match status" value="1"/>
</dbReference>
<dbReference type="AlphaFoldDB" id="A0A652YKK7"/>
<organism evidence="5">
    <name type="scientific">Nocardia globerula</name>
    <dbReference type="NCBI Taxonomy" id="1818"/>
    <lineage>
        <taxon>Bacteria</taxon>
        <taxon>Bacillati</taxon>
        <taxon>Actinomycetota</taxon>
        <taxon>Actinomycetes</taxon>
        <taxon>Mycobacteriales</taxon>
        <taxon>Nocardiaceae</taxon>
        <taxon>Nocardia</taxon>
    </lineage>
</organism>
<dbReference type="InterPro" id="IPR030678">
    <property type="entry name" value="Peptide/Ni-bd"/>
</dbReference>
<dbReference type="GO" id="GO:1904680">
    <property type="term" value="F:peptide transmembrane transporter activity"/>
    <property type="evidence" value="ECO:0007669"/>
    <property type="project" value="TreeGrafter"/>
</dbReference>
<name>A0A652YKK7_NOCGL</name>
<sequence>MQGPSKGFSVNSRSVLRRPSLRGIVAVALFGALTVTGCSSAVDQAAAGTEVVDGGVLRIGDSGDLTPASFFSGVPVNAALSGLVYDTLITYPAGSLDPQPALAESWQVSDDGLTITLTLRPDVTFHDGRPMTSDDVQFSLETYADPARSGQLARTAQLITNYARPDDHTIVLTLAHPAGNFFDLLDVVPVIDRNTMADFDSGKGYNGTGAFTFANWQPGSGMTFEANEQYWGGAPNLDGVEYVIVPDAQTRVSQLRSGQLDLLLNAAPRDADMLAADSNFEVVDQTGVLRTWYIGANVQAPGLGDVRVRQAIANAVDRERLLEDVYQGHGNSDNLPWPEYSPAFDASLNSTYNHDVDKAKALVAEVGAIPVIPISYTAGSSESESIAQIIQADLAAVGITTVIEPIDAATSVKNLIGGTYGGLWITSHVFAQYTPSTLPTSAYPFNAYKNTSNFIDADYQAATEAVWRITDPKSPEASAAYQVLNHELLDNAVVIGLLNADNTLAMSAAVHDVDWSKRAELDLSNAYLSE</sequence>
<evidence type="ECO:0000256" key="1">
    <source>
        <dbReference type="ARBA" id="ARBA00005695"/>
    </source>
</evidence>
<dbReference type="InterPro" id="IPR000914">
    <property type="entry name" value="SBP_5_dom"/>
</dbReference>
<dbReference type="Pfam" id="PF00496">
    <property type="entry name" value="SBP_bac_5"/>
    <property type="match status" value="1"/>
</dbReference>
<keyword evidence="3" id="KW-0732">Signal</keyword>
<proteinExistence type="inferred from homology"/>
<dbReference type="GO" id="GO:0015833">
    <property type="term" value="P:peptide transport"/>
    <property type="evidence" value="ECO:0007669"/>
    <property type="project" value="TreeGrafter"/>
</dbReference>
<accession>A0A652YKK7</accession>
<gene>
    <name evidence="5" type="ORF">FNL38_107102</name>
</gene>
<comment type="caution">
    <text evidence="5">The sequence shown here is derived from an EMBL/GenBank/DDBJ whole genome shotgun (WGS) entry which is preliminary data.</text>
</comment>
<dbReference type="Gene3D" id="3.10.105.10">
    <property type="entry name" value="Dipeptide-binding Protein, Domain 3"/>
    <property type="match status" value="1"/>
</dbReference>
<evidence type="ECO:0000259" key="4">
    <source>
        <dbReference type="Pfam" id="PF00496"/>
    </source>
</evidence>
<dbReference type="Gene3D" id="3.40.190.10">
    <property type="entry name" value="Periplasmic binding protein-like II"/>
    <property type="match status" value="1"/>
</dbReference>
<dbReference type="EMBL" id="VNIQ01000007">
    <property type="protein sequence ID" value="TYQ01681.1"/>
    <property type="molecule type" value="Genomic_DNA"/>
</dbReference>
<dbReference type="GO" id="GO:0042597">
    <property type="term" value="C:periplasmic space"/>
    <property type="evidence" value="ECO:0007669"/>
    <property type="project" value="UniProtKB-ARBA"/>
</dbReference>
<evidence type="ECO:0000256" key="2">
    <source>
        <dbReference type="ARBA" id="ARBA00022448"/>
    </source>
</evidence>
<feature type="domain" description="Solute-binding protein family 5" evidence="4">
    <location>
        <begin position="98"/>
        <end position="420"/>
    </location>
</feature>
<comment type="similarity">
    <text evidence="1">Belongs to the bacterial solute-binding protein 5 family.</text>
</comment>
<dbReference type="GO" id="GO:0043190">
    <property type="term" value="C:ATP-binding cassette (ABC) transporter complex"/>
    <property type="evidence" value="ECO:0007669"/>
    <property type="project" value="InterPro"/>
</dbReference>
<evidence type="ECO:0000256" key="3">
    <source>
        <dbReference type="ARBA" id="ARBA00022729"/>
    </source>
</evidence>
<evidence type="ECO:0000313" key="5">
    <source>
        <dbReference type="EMBL" id="TYQ01681.1"/>
    </source>
</evidence>
<dbReference type="PANTHER" id="PTHR30290">
    <property type="entry name" value="PERIPLASMIC BINDING COMPONENT OF ABC TRANSPORTER"/>
    <property type="match status" value="1"/>
</dbReference>